<dbReference type="GO" id="GO:0046905">
    <property type="term" value="F:15-cis-phytoene synthase activity"/>
    <property type="evidence" value="ECO:0007669"/>
    <property type="project" value="UniProtKB-EC"/>
</dbReference>
<name>A0AAW1T542_9CHLO</name>
<dbReference type="PANTHER" id="PTHR31480">
    <property type="entry name" value="BIFUNCTIONAL LYCOPENE CYCLASE/PHYTOENE SYNTHASE"/>
    <property type="match status" value="1"/>
</dbReference>
<accession>A0AAW1T542</accession>
<evidence type="ECO:0000313" key="4">
    <source>
        <dbReference type="EMBL" id="KAK9864897.1"/>
    </source>
</evidence>
<dbReference type="InterPro" id="IPR008949">
    <property type="entry name" value="Isoprenoid_synthase_dom_sf"/>
</dbReference>
<dbReference type="Pfam" id="PF00494">
    <property type="entry name" value="SQS_PSY"/>
    <property type="match status" value="1"/>
</dbReference>
<dbReference type="Gene3D" id="1.10.600.10">
    <property type="entry name" value="Farnesyl Diphosphate Synthase"/>
    <property type="match status" value="1"/>
</dbReference>
<dbReference type="GO" id="GO:0016117">
    <property type="term" value="P:carotenoid biosynthetic process"/>
    <property type="evidence" value="ECO:0007669"/>
    <property type="project" value="UniProtKB-KW"/>
</dbReference>
<dbReference type="EMBL" id="JALJOV010000305">
    <property type="protein sequence ID" value="KAK9864897.1"/>
    <property type="molecule type" value="Genomic_DNA"/>
</dbReference>
<proteinExistence type="predicted"/>
<protein>
    <recommendedName>
        <fullName evidence="2">15-cis-phytoene synthase</fullName>
        <ecNumber evidence="2">2.5.1.32</ecNumber>
    </recommendedName>
</protein>
<dbReference type="InterPro" id="IPR002060">
    <property type="entry name" value="Squ/phyt_synthse"/>
</dbReference>
<reference evidence="4 5" key="1">
    <citation type="journal article" date="2024" name="Nat. Commun.">
        <title>Phylogenomics reveals the evolutionary origins of lichenization in chlorophyte algae.</title>
        <authorList>
            <person name="Puginier C."/>
            <person name="Libourel C."/>
            <person name="Otte J."/>
            <person name="Skaloud P."/>
            <person name="Haon M."/>
            <person name="Grisel S."/>
            <person name="Petersen M."/>
            <person name="Berrin J.G."/>
            <person name="Delaux P.M."/>
            <person name="Dal Grande F."/>
            <person name="Keller J."/>
        </authorList>
    </citation>
    <scope>NUCLEOTIDE SEQUENCE [LARGE SCALE GENOMIC DNA]</scope>
    <source>
        <strain evidence="4 5">SAG 2523</strain>
    </source>
</reference>
<dbReference type="AlphaFoldDB" id="A0AAW1T542"/>
<comment type="catalytic activity">
    <reaction evidence="1">
        <text>2 (2E,6E,10E)-geranylgeranyl diphosphate = 15-cis-phytoene + 2 diphosphate</text>
        <dbReference type="Rhea" id="RHEA:34475"/>
        <dbReference type="ChEBI" id="CHEBI:27787"/>
        <dbReference type="ChEBI" id="CHEBI:33019"/>
        <dbReference type="ChEBI" id="CHEBI:58756"/>
        <dbReference type="EC" id="2.5.1.32"/>
    </reaction>
</comment>
<dbReference type="EC" id="2.5.1.32" evidence="2"/>
<organism evidence="4 5">
    <name type="scientific">Apatococcus fuscideae</name>
    <dbReference type="NCBI Taxonomy" id="2026836"/>
    <lineage>
        <taxon>Eukaryota</taxon>
        <taxon>Viridiplantae</taxon>
        <taxon>Chlorophyta</taxon>
        <taxon>core chlorophytes</taxon>
        <taxon>Trebouxiophyceae</taxon>
        <taxon>Chlorellales</taxon>
        <taxon>Chlorellaceae</taxon>
        <taxon>Apatococcus</taxon>
    </lineage>
</organism>
<dbReference type="SUPFAM" id="SSF48576">
    <property type="entry name" value="Terpenoid synthases"/>
    <property type="match status" value="1"/>
</dbReference>
<comment type="caution">
    <text evidence="4">The sequence shown here is derived from an EMBL/GenBank/DDBJ whole genome shotgun (WGS) entry which is preliminary data.</text>
</comment>
<gene>
    <name evidence="4" type="ORF">WJX84_007292</name>
</gene>
<dbReference type="Proteomes" id="UP001485043">
    <property type="component" value="Unassembled WGS sequence"/>
</dbReference>
<evidence type="ECO:0000256" key="3">
    <source>
        <dbReference type="ARBA" id="ARBA00022746"/>
    </source>
</evidence>
<evidence type="ECO:0000256" key="1">
    <source>
        <dbReference type="ARBA" id="ARBA00001805"/>
    </source>
</evidence>
<evidence type="ECO:0000256" key="2">
    <source>
        <dbReference type="ARBA" id="ARBA00012396"/>
    </source>
</evidence>
<sequence length="318" mass="35909">MARFGRGLPSIWRYPVLAEQAARGFASRAAGDNLRVAFAYCSDQVRKYDHDNFICSLQLKPDLRAAVLALRAFNVETGLVGENVREQTLAQIRMQWWREAVNGMYRQTPHEHPIVQALTEVIAAKELTRYRLQQIVTAREDDLLRLAPPASVADMEQYGRNTAAQLLLLQLESADLRGQPEIEHAALHLGQAQGITALLRGTHYHAARRRSYLPTDLCKREDLSHEQLFRGESSDALCNVMFEVASVAKGHLEEARRLRPSLPPLARLLMLPAVSVGLYLDALETCNFDAFAQRMLKQAYSPLWHQTSVKLCSFRGTY</sequence>
<evidence type="ECO:0000313" key="5">
    <source>
        <dbReference type="Proteomes" id="UP001485043"/>
    </source>
</evidence>
<keyword evidence="5" id="KW-1185">Reference proteome</keyword>
<keyword evidence="3" id="KW-0125">Carotenoid biosynthesis</keyword>